<dbReference type="SUPFAM" id="SSF103473">
    <property type="entry name" value="MFS general substrate transporter"/>
    <property type="match status" value="1"/>
</dbReference>
<dbReference type="Pfam" id="PF07690">
    <property type="entry name" value="MFS_1"/>
    <property type="match status" value="1"/>
</dbReference>
<protein>
    <submittedName>
        <fullName evidence="9">Putative MFS family arabinose efflux permease</fullName>
    </submittedName>
</protein>
<feature type="transmembrane region" description="Helical" evidence="7">
    <location>
        <begin position="45"/>
        <end position="71"/>
    </location>
</feature>
<dbReference type="GO" id="GO:0005886">
    <property type="term" value="C:plasma membrane"/>
    <property type="evidence" value="ECO:0007669"/>
    <property type="project" value="UniProtKB-SubCell"/>
</dbReference>
<comment type="caution">
    <text evidence="9">The sequence shown here is derived from an EMBL/GenBank/DDBJ whole genome shotgun (WGS) entry which is preliminary data.</text>
</comment>
<feature type="transmembrane region" description="Helical" evidence="7">
    <location>
        <begin position="340"/>
        <end position="361"/>
    </location>
</feature>
<feature type="transmembrane region" description="Helical" evidence="7">
    <location>
        <begin position="247"/>
        <end position="270"/>
    </location>
</feature>
<evidence type="ECO:0000256" key="5">
    <source>
        <dbReference type="ARBA" id="ARBA00023136"/>
    </source>
</evidence>
<evidence type="ECO:0000256" key="6">
    <source>
        <dbReference type="SAM" id="MobiDB-lite"/>
    </source>
</evidence>
<dbReference type="EMBL" id="VIWU01000001">
    <property type="protein sequence ID" value="TWF76653.1"/>
    <property type="molecule type" value="Genomic_DNA"/>
</dbReference>
<evidence type="ECO:0000256" key="3">
    <source>
        <dbReference type="ARBA" id="ARBA00022692"/>
    </source>
</evidence>
<keyword evidence="5 7" id="KW-0472">Membrane</keyword>
<feature type="transmembrane region" description="Helical" evidence="7">
    <location>
        <begin position="315"/>
        <end position="334"/>
    </location>
</feature>
<feature type="transmembrane region" description="Helical" evidence="7">
    <location>
        <begin position="373"/>
        <end position="394"/>
    </location>
</feature>
<dbReference type="OrthoDB" id="4571815at2"/>
<keyword evidence="3 7" id="KW-0812">Transmembrane</keyword>
<feature type="compositionally biased region" description="Basic and acidic residues" evidence="6">
    <location>
        <begin position="1"/>
        <end position="18"/>
    </location>
</feature>
<evidence type="ECO:0000256" key="4">
    <source>
        <dbReference type="ARBA" id="ARBA00022989"/>
    </source>
</evidence>
<dbReference type="PROSITE" id="PS50850">
    <property type="entry name" value="MFS"/>
    <property type="match status" value="1"/>
</dbReference>
<keyword evidence="2" id="KW-1003">Cell membrane</keyword>
<dbReference type="InterPro" id="IPR036259">
    <property type="entry name" value="MFS_trans_sf"/>
</dbReference>
<dbReference type="RefSeq" id="WP_147255963.1">
    <property type="nucleotide sequence ID" value="NZ_VIWU01000001.1"/>
</dbReference>
<feature type="transmembrane region" description="Helical" evidence="7">
    <location>
        <begin position="400"/>
        <end position="421"/>
    </location>
</feature>
<comment type="subcellular location">
    <subcellularLocation>
        <location evidence="1">Cell membrane</location>
        <topology evidence="1">Multi-pass membrane protein</topology>
    </subcellularLocation>
</comment>
<dbReference type="AlphaFoldDB" id="A0A561SP87"/>
<proteinExistence type="predicted"/>
<keyword evidence="4 7" id="KW-1133">Transmembrane helix</keyword>
<evidence type="ECO:0000259" key="8">
    <source>
        <dbReference type="PROSITE" id="PS50850"/>
    </source>
</evidence>
<feature type="domain" description="Major facilitator superfamily (MFS) profile" evidence="8">
    <location>
        <begin position="45"/>
        <end position="426"/>
    </location>
</feature>
<dbReference type="InterPro" id="IPR011701">
    <property type="entry name" value="MFS"/>
</dbReference>
<dbReference type="InterPro" id="IPR050189">
    <property type="entry name" value="MFS_Efflux_Transporters"/>
</dbReference>
<feature type="transmembrane region" description="Helical" evidence="7">
    <location>
        <begin position="111"/>
        <end position="131"/>
    </location>
</feature>
<accession>A0A561SP87</accession>
<evidence type="ECO:0000313" key="10">
    <source>
        <dbReference type="Proteomes" id="UP000321261"/>
    </source>
</evidence>
<gene>
    <name evidence="9" type="ORF">FHX44_112548</name>
</gene>
<evidence type="ECO:0000313" key="9">
    <source>
        <dbReference type="EMBL" id="TWF76653.1"/>
    </source>
</evidence>
<dbReference type="GO" id="GO:0022857">
    <property type="term" value="F:transmembrane transporter activity"/>
    <property type="evidence" value="ECO:0007669"/>
    <property type="project" value="InterPro"/>
</dbReference>
<name>A0A561SP87_9PSEU</name>
<sequence>MNDHREPGEGTQRDHAVRTTENTTPTTRTGAPAEPLPSDRRIAGAIWPALLASVVGLLPFTVFSTFLVSIADATGEGDAAVGALRGLGGVGAVLVGIAVAPLIGRIAPGRVAAGALVLLAAASVVGTLAWIPALAAFCLLIGVSNSALYPALSTAAADRFGTGPAAGRAATLVMTTQTLAATLAAPLIAFPALWWGWQGDLIAIAVVALLLTPVLLRYGREAHVTGEKRPGYFAAFRMLAAVPGARPLLLVAFGRTGAFMGHLAFLAPFYTDEFGLAPGAFAFVWTLSGGSFFIGHLVAGRLVNTTESDERAHRAMRISLLTALVALFAVYMAPVLWVTLLATAALSASHAVIAAAVVTLLVRRCGAVRGTALSLNSSGMSLALFLGAAVGGAALAAGGYLGAATVFGLFTLLALGAALTLRSHTR</sequence>
<evidence type="ECO:0000256" key="1">
    <source>
        <dbReference type="ARBA" id="ARBA00004651"/>
    </source>
</evidence>
<feature type="transmembrane region" description="Helical" evidence="7">
    <location>
        <begin position="83"/>
        <end position="104"/>
    </location>
</feature>
<dbReference type="PANTHER" id="PTHR43124:SF3">
    <property type="entry name" value="CHLORAMPHENICOL EFFLUX PUMP RV0191"/>
    <property type="match status" value="1"/>
</dbReference>
<dbReference type="Gene3D" id="1.20.1250.20">
    <property type="entry name" value="MFS general substrate transporter like domains"/>
    <property type="match status" value="2"/>
</dbReference>
<evidence type="ECO:0000256" key="7">
    <source>
        <dbReference type="SAM" id="Phobius"/>
    </source>
</evidence>
<evidence type="ECO:0000256" key="2">
    <source>
        <dbReference type="ARBA" id="ARBA00022475"/>
    </source>
</evidence>
<dbReference type="PANTHER" id="PTHR43124">
    <property type="entry name" value="PURINE EFFLUX PUMP PBUE"/>
    <property type="match status" value="1"/>
</dbReference>
<feature type="compositionally biased region" description="Low complexity" evidence="6">
    <location>
        <begin position="19"/>
        <end position="33"/>
    </location>
</feature>
<dbReference type="Proteomes" id="UP000321261">
    <property type="component" value="Unassembled WGS sequence"/>
</dbReference>
<feature type="transmembrane region" description="Helical" evidence="7">
    <location>
        <begin position="169"/>
        <end position="195"/>
    </location>
</feature>
<feature type="region of interest" description="Disordered" evidence="6">
    <location>
        <begin position="1"/>
        <end position="37"/>
    </location>
</feature>
<keyword evidence="10" id="KW-1185">Reference proteome</keyword>
<organism evidence="9 10">
    <name type="scientific">Pseudonocardia hierapolitana</name>
    <dbReference type="NCBI Taxonomy" id="1128676"/>
    <lineage>
        <taxon>Bacteria</taxon>
        <taxon>Bacillati</taxon>
        <taxon>Actinomycetota</taxon>
        <taxon>Actinomycetes</taxon>
        <taxon>Pseudonocardiales</taxon>
        <taxon>Pseudonocardiaceae</taxon>
        <taxon>Pseudonocardia</taxon>
    </lineage>
</organism>
<dbReference type="InterPro" id="IPR020846">
    <property type="entry name" value="MFS_dom"/>
</dbReference>
<reference evidence="9 10" key="1">
    <citation type="submission" date="2019-06" db="EMBL/GenBank/DDBJ databases">
        <title>Sequencing the genomes of 1000 actinobacteria strains.</title>
        <authorList>
            <person name="Klenk H.-P."/>
        </authorList>
    </citation>
    <scope>NUCLEOTIDE SEQUENCE [LARGE SCALE GENOMIC DNA]</scope>
    <source>
        <strain evidence="9 10">DSM 45671</strain>
    </source>
</reference>
<feature type="transmembrane region" description="Helical" evidence="7">
    <location>
        <begin position="282"/>
        <end position="303"/>
    </location>
</feature>
<feature type="transmembrane region" description="Helical" evidence="7">
    <location>
        <begin position="201"/>
        <end position="219"/>
    </location>
</feature>